<gene>
    <name evidence="1 3" type="ORF">CBG16880</name>
    <name evidence="1" type="ORF">CBG_16880</name>
</gene>
<organism evidence="1 2">
    <name type="scientific">Caenorhabditis briggsae</name>
    <dbReference type="NCBI Taxonomy" id="6238"/>
    <lineage>
        <taxon>Eukaryota</taxon>
        <taxon>Metazoa</taxon>
        <taxon>Ecdysozoa</taxon>
        <taxon>Nematoda</taxon>
        <taxon>Chromadorea</taxon>
        <taxon>Rhabditida</taxon>
        <taxon>Rhabditina</taxon>
        <taxon>Rhabditomorpha</taxon>
        <taxon>Rhabditoidea</taxon>
        <taxon>Rhabditidae</taxon>
        <taxon>Peloderinae</taxon>
        <taxon>Caenorhabditis</taxon>
    </lineage>
</organism>
<dbReference type="CTD" id="8587165"/>
<keyword evidence="2" id="KW-1185">Reference proteome</keyword>
<proteinExistence type="predicted"/>
<dbReference type="InParanoid" id="A8XPZ9"/>
<evidence type="ECO:0000313" key="3">
    <source>
        <dbReference type="WormBase" id="CBG16880"/>
    </source>
</evidence>
<reference evidence="1 2" key="1">
    <citation type="journal article" date="2003" name="PLoS Biol.">
        <title>The genome sequence of Caenorhabditis briggsae: a platform for comparative genomics.</title>
        <authorList>
            <person name="Stein L.D."/>
            <person name="Bao Z."/>
            <person name="Blasiar D."/>
            <person name="Blumenthal T."/>
            <person name="Brent M.R."/>
            <person name="Chen N."/>
            <person name="Chinwalla A."/>
            <person name="Clarke L."/>
            <person name="Clee C."/>
            <person name="Coghlan A."/>
            <person name="Coulson A."/>
            <person name="D'Eustachio P."/>
            <person name="Fitch D.H."/>
            <person name="Fulton L.A."/>
            <person name="Fulton R.E."/>
            <person name="Griffiths-Jones S."/>
            <person name="Harris T.W."/>
            <person name="Hillier L.W."/>
            <person name="Kamath R."/>
            <person name="Kuwabara P.E."/>
            <person name="Mardis E.R."/>
            <person name="Marra M.A."/>
            <person name="Miner T.L."/>
            <person name="Minx P."/>
            <person name="Mullikin J.C."/>
            <person name="Plumb R.W."/>
            <person name="Rogers J."/>
            <person name="Schein J.E."/>
            <person name="Sohrmann M."/>
            <person name="Spieth J."/>
            <person name="Stajich J.E."/>
            <person name="Wei C."/>
            <person name="Willey D."/>
            <person name="Wilson R.K."/>
            <person name="Durbin R."/>
            <person name="Waterston R.H."/>
        </authorList>
    </citation>
    <scope>NUCLEOTIDE SEQUENCE [LARGE SCALE GENOMIC DNA]</scope>
    <source>
        <strain evidence="1 2">AF16</strain>
    </source>
</reference>
<sequence>MSNEYEQYIVASYNRDEKTSVIELIHNSILSLFGNESTEIANKWKSGEAFEKLDLLRIELHSLNFSQGDAIGAKYIDETKRALTHTLPKICNWNNNQITNSITSHIYVVRKTDKHVASVLIREKTFSFGVWDKTEEEFLRMAG</sequence>
<name>A8XPZ9_CAEBR</name>
<dbReference type="AlphaFoldDB" id="A8XPZ9"/>
<dbReference type="GeneID" id="8587165"/>
<reference evidence="1 2" key="2">
    <citation type="journal article" date="2011" name="PLoS Genet.">
        <title>Caenorhabditis briggsae recombinant inbred line genotypes reveal inter-strain incompatibility and the evolution of recombination.</title>
        <authorList>
            <person name="Ross J.A."/>
            <person name="Koboldt D.C."/>
            <person name="Staisch J.E."/>
            <person name="Chamberlin H.M."/>
            <person name="Gupta B.P."/>
            <person name="Miller R.D."/>
            <person name="Baird S.E."/>
            <person name="Haag E.S."/>
        </authorList>
    </citation>
    <scope>NUCLEOTIDE SEQUENCE [LARGE SCALE GENOMIC DNA]</scope>
    <source>
        <strain evidence="1 2">AF16</strain>
    </source>
</reference>
<protein>
    <submittedName>
        <fullName evidence="1">Protein CBG16880</fullName>
    </submittedName>
</protein>
<evidence type="ECO:0000313" key="1">
    <source>
        <dbReference type="EMBL" id="CAP34725.1"/>
    </source>
</evidence>
<dbReference type="RefSeq" id="XP_002645167.1">
    <property type="nucleotide sequence ID" value="XM_002645121.1"/>
</dbReference>
<dbReference type="WormBase" id="CBG16880">
    <property type="protein sequence ID" value="CBP38869"/>
    <property type="gene ID" value="WBGene00036694"/>
</dbReference>
<dbReference type="Proteomes" id="UP000008549">
    <property type="component" value="Unassembled WGS sequence"/>
</dbReference>
<dbReference type="PANTHER" id="PTHR21503:SF8">
    <property type="entry name" value="F-BOX ASSOCIATED DOMAIN-CONTAINING PROTEIN-RELATED"/>
    <property type="match status" value="1"/>
</dbReference>
<dbReference type="EMBL" id="HE601001">
    <property type="protein sequence ID" value="CAP34725.1"/>
    <property type="molecule type" value="Genomic_DNA"/>
</dbReference>
<dbReference type="PANTHER" id="PTHR21503">
    <property type="entry name" value="F-BOX-CONTAINING HYPOTHETICAL PROTEIN C.ELEGANS"/>
    <property type="match status" value="1"/>
</dbReference>
<accession>A8XPZ9</accession>
<evidence type="ECO:0000313" key="2">
    <source>
        <dbReference type="Proteomes" id="UP000008549"/>
    </source>
</evidence>
<dbReference type="KEGG" id="cbr:CBG_16880"/>
<dbReference type="HOGENOM" id="CLU_1807939_0_0_1"/>